<keyword evidence="8" id="KW-0653">Protein transport</keyword>
<organism evidence="12 13">
    <name type="scientific">Mikania micrantha</name>
    <name type="common">bitter vine</name>
    <dbReference type="NCBI Taxonomy" id="192012"/>
    <lineage>
        <taxon>Eukaryota</taxon>
        <taxon>Viridiplantae</taxon>
        <taxon>Streptophyta</taxon>
        <taxon>Embryophyta</taxon>
        <taxon>Tracheophyta</taxon>
        <taxon>Spermatophyta</taxon>
        <taxon>Magnoliopsida</taxon>
        <taxon>eudicotyledons</taxon>
        <taxon>Gunneridae</taxon>
        <taxon>Pentapetalae</taxon>
        <taxon>asterids</taxon>
        <taxon>campanulids</taxon>
        <taxon>Asterales</taxon>
        <taxon>Asteraceae</taxon>
        <taxon>Asteroideae</taxon>
        <taxon>Heliantheae alliance</taxon>
        <taxon>Eupatorieae</taxon>
        <taxon>Mikania</taxon>
    </lineage>
</organism>
<evidence type="ECO:0000256" key="8">
    <source>
        <dbReference type="ARBA" id="ARBA00022927"/>
    </source>
</evidence>
<dbReference type="EMBL" id="SZYD01000014">
    <property type="protein sequence ID" value="KAD4178262.1"/>
    <property type="molecule type" value="Genomic_DNA"/>
</dbReference>
<keyword evidence="9" id="KW-0206">Cytoskeleton</keyword>
<dbReference type="GO" id="GO:0005874">
    <property type="term" value="C:microtubule"/>
    <property type="evidence" value="ECO:0007669"/>
    <property type="project" value="UniProtKB-KW"/>
</dbReference>
<dbReference type="PANTHER" id="PTHR11886:SF35">
    <property type="entry name" value="DYNEIN LIGHT CHAIN"/>
    <property type="match status" value="1"/>
</dbReference>
<dbReference type="OrthoDB" id="10033309at2759"/>
<accession>A0A5N6MXZ5</accession>
<evidence type="ECO:0000256" key="11">
    <source>
        <dbReference type="SAM" id="MobiDB-lite"/>
    </source>
</evidence>
<keyword evidence="13" id="KW-1185">Reference proteome</keyword>
<comment type="subcellular location">
    <subcellularLocation>
        <location evidence="2">Cytoplasm</location>
        <location evidence="2">Cytoskeleton</location>
    </subcellularLocation>
    <subcellularLocation>
        <location evidence="1">Nucleus</location>
    </subcellularLocation>
</comment>
<keyword evidence="5" id="KW-0963">Cytoplasm</keyword>
<feature type="region of interest" description="Disordered" evidence="11">
    <location>
        <begin position="1"/>
        <end position="25"/>
    </location>
</feature>
<dbReference type="GO" id="GO:0005634">
    <property type="term" value="C:nucleus"/>
    <property type="evidence" value="ECO:0007669"/>
    <property type="project" value="UniProtKB-SubCell"/>
</dbReference>
<sequence length="199" mass="22092">MSEEGKRSPAGVTFPADDRKTTASSLLTSTSGSRKVVIKSADMKEEMQNEAVNIAISAFENCSVEKDVAEQIKKEFDKNHGPTWHCIVGKNFGSDLDQNSHFLPQALSLICYVYSLGCLTHLKGYLSLKEMPIIEEALAWSQELSRFATAGADQPINATQLYPSLTNKRPSLKPTSITPQNQIPTPMTHPYQTHDQHWL</sequence>
<dbReference type="GO" id="GO:0015031">
    <property type="term" value="P:protein transport"/>
    <property type="evidence" value="ECO:0007669"/>
    <property type="project" value="UniProtKB-KW"/>
</dbReference>
<evidence type="ECO:0000256" key="5">
    <source>
        <dbReference type="ARBA" id="ARBA00022490"/>
    </source>
</evidence>
<reference evidence="12 13" key="1">
    <citation type="submission" date="2019-05" db="EMBL/GenBank/DDBJ databases">
        <title>Mikania micrantha, genome provides insights into the molecular mechanism of rapid growth.</title>
        <authorList>
            <person name="Liu B."/>
        </authorList>
    </citation>
    <scope>NUCLEOTIDE SEQUENCE [LARGE SCALE GENOMIC DNA]</scope>
    <source>
        <strain evidence="12">NLD-2019</strain>
        <tissue evidence="12">Leaf</tissue>
    </source>
</reference>
<gene>
    <name evidence="12" type="ORF">E3N88_26853</name>
</gene>
<evidence type="ECO:0000313" key="13">
    <source>
        <dbReference type="Proteomes" id="UP000326396"/>
    </source>
</evidence>
<evidence type="ECO:0000256" key="6">
    <source>
        <dbReference type="ARBA" id="ARBA00022701"/>
    </source>
</evidence>
<name>A0A5N6MXZ5_9ASTR</name>
<dbReference type="Pfam" id="PF01221">
    <property type="entry name" value="Dynein_light"/>
    <property type="match status" value="1"/>
</dbReference>
<dbReference type="CDD" id="cd21452">
    <property type="entry name" value="DLC-like_DYNLL1_DYNLL2"/>
    <property type="match status" value="1"/>
</dbReference>
<evidence type="ECO:0000256" key="7">
    <source>
        <dbReference type="ARBA" id="ARBA00022816"/>
    </source>
</evidence>
<evidence type="ECO:0000256" key="1">
    <source>
        <dbReference type="ARBA" id="ARBA00004123"/>
    </source>
</evidence>
<evidence type="ECO:0000256" key="10">
    <source>
        <dbReference type="ARBA" id="ARBA00023242"/>
    </source>
</evidence>
<dbReference type="Proteomes" id="UP000326396">
    <property type="component" value="Linkage Group LG4"/>
</dbReference>
<evidence type="ECO:0000256" key="3">
    <source>
        <dbReference type="ARBA" id="ARBA00015062"/>
    </source>
</evidence>
<keyword evidence="4" id="KW-0813">Transport</keyword>
<dbReference type="SUPFAM" id="SSF54648">
    <property type="entry name" value="DLC"/>
    <property type="match status" value="1"/>
</dbReference>
<evidence type="ECO:0000256" key="2">
    <source>
        <dbReference type="ARBA" id="ARBA00004245"/>
    </source>
</evidence>
<dbReference type="PANTHER" id="PTHR11886">
    <property type="entry name" value="DYNEIN LIGHT CHAIN"/>
    <property type="match status" value="1"/>
</dbReference>
<dbReference type="Gene3D" id="3.30.740.10">
    <property type="entry name" value="Protein Inhibitor Of Neuronal Nitric Oxide Synthase"/>
    <property type="match status" value="1"/>
</dbReference>
<dbReference type="SMART" id="SM01375">
    <property type="entry name" value="Dynein_light"/>
    <property type="match status" value="1"/>
</dbReference>
<dbReference type="GO" id="GO:0007017">
    <property type="term" value="P:microtubule-based process"/>
    <property type="evidence" value="ECO:0007669"/>
    <property type="project" value="InterPro"/>
</dbReference>
<feature type="compositionally biased region" description="Polar residues" evidence="11">
    <location>
        <begin position="165"/>
        <end position="191"/>
    </location>
</feature>
<evidence type="ECO:0000313" key="12">
    <source>
        <dbReference type="EMBL" id="KAD4178262.1"/>
    </source>
</evidence>
<dbReference type="FunFam" id="3.30.740.10:FF:000005">
    <property type="entry name" value="Dynein light chain"/>
    <property type="match status" value="1"/>
</dbReference>
<keyword evidence="7" id="KW-0509">mRNA transport</keyword>
<keyword evidence="6" id="KW-0493">Microtubule</keyword>
<dbReference type="GO" id="GO:0005868">
    <property type="term" value="C:cytoplasmic dynein complex"/>
    <property type="evidence" value="ECO:0007669"/>
    <property type="project" value="TreeGrafter"/>
</dbReference>
<dbReference type="InterPro" id="IPR037177">
    <property type="entry name" value="DLC_sf"/>
</dbReference>
<dbReference type="GO" id="GO:0045505">
    <property type="term" value="F:dynein intermediate chain binding"/>
    <property type="evidence" value="ECO:0007669"/>
    <property type="project" value="TreeGrafter"/>
</dbReference>
<dbReference type="AlphaFoldDB" id="A0A5N6MXZ5"/>
<comment type="caution">
    <text evidence="12">The sequence shown here is derived from an EMBL/GenBank/DDBJ whole genome shotgun (WGS) entry which is preliminary data.</text>
</comment>
<protein>
    <recommendedName>
        <fullName evidence="3">Dynein light chain 1, cytoplasmic</fullName>
    </recommendedName>
</protein>
<dbReference type="GO" id="GO:0051028">
    <property type="term" value="P:mRNA transport"/>
    <property type="evidence" value="ECO:0007669"/>
    <property type="project" value="UniProtKB-KW"/>
</dbReference>
<proteinExistence type="predicted"/>
<dbReference type="InterPro" id="IPR001372">
    <property type="entry name" value="Dynein_light_chain_typ-1/2"/>
</dbReference>
<keyword evidence="10" id="KW-0539">Nucleus</keyword>
<evidence type="ECO:0000256" key="9">
    <source>
        <dbReference type="ARBA" id="ARBA00023212"/>
    </source>
</evidence>
<feature type="region of interest" description="Disordered" evidence="11">
    <location>
        <begin position="165"/>
        <end position="199"/>
    </location>
</feature>
<evidence type="ECO:0000256" key="4">
    <source>
        <dbReference type="ARBA" id="ARBA00022448"/>
    </source>
</evidence>